<evidence type="ECO:0008006" key="3">
    <source>
        <dbReference type="Google" id="ProtNLM"/>
    </source>
</evidence>
<organism evidence="1 2">
    <name type="scientific">Candidatus Planktophila sulfonica</name>
    <dbReference type="NCBI Taxonomy" id="1884904"/>
    <lineage>
        <taxon>Bacteria</taxon>
        <taxon>Bacillati</taxon>
        <taxon>Actinomycetota</taxon>
        <taxon>Actinomycetes</taxon>
        <taxon>Candidatus Nanopelagicales</taxon>
        <taxon>Candidatus Nanopelagicaceae</taxon>
        <taxon>Candidatus Planktophila</taxon>
    </lineage>
</organism>
<dbReference type="InterPro" id="IPR043148">
    <property type="entry name" value="TagF_C"/>
</dbReference>
<proteinExistence type="predicted"/>
<dbReference type="Gene3D" id="3.40.50.12580">
    <property type="match status" value="1"/>
</dbReference>
<name>A0A249KF93_9ACTN</name>
<dbReference type="Proteomes" id="UP000217215">
    <property type="component" value="Chromosome"/>
</dbReference>
<evidence type="ECO:0000313" key="2">
    <source>
        <dbReference type="Proteomes" id="UP000217215"/>
    </source>
</evidence>
<dbReference type="AlphaFoldDB" id="A0A249KF93"/>
<protein>
    <recommendedName>
        <fullName evidence="3">Capsule polysaccharide biosynthesis protein</fullName>
    </recommendedName>
</protein>
<dbReference type="KEGG" id="psuf:A1sIA56_00170"/>
<dbReference type="RefSeq" id="WP_095672958.1">
    <property type="nucleotide sequence ID" value="NZ_CP016773.1"/>
</dbReference>
<evidence type="ECO:0000313" key="1">
    <source>
        <dbReference type="EMBL" id="ASY15365.1"/>
    </source>
</evidence>
<accession>A0A249KF93</accession>
<keyword evidence="2" id="KW-1185">Reference proteome</keyword>
<gene>
    <name evidence="1" type="ORF">A1sIA56_00170</name>
</gene>
<dbReference type="OrthoDB" id="3661391at2"/>
<dbReference type="EMBL" id="CP016773">
    <property type="protein sequence ID" value="ASY15365.1"/>
    <property type="molecule type" value="Genomic_DNA"/>
</dbReference>
<reference evidence="1 2" key="1">
    <citation type="submission" date="2016-07" db="EMBL/GenBank/DDBJ databases">
        <title>High microdiversification within the ubiquitous acI lineage of Actinobacteria.</title>
        <authorList>
            <person name="Neuenschwander S.M."/>
            <person name="Salcher M."/>
            <person name="Ghai R."/>
            <person name="Pernthaler J."/>
        </authorList>
    </citation>
    <scope>NUCLEOTIDE SEQUENCE [LARGE SCALE GENOMIC DNA]</scope>
    <source>
        <strain evidence="1">MMS-IA-56</strain>
    </source>
</reference>
<sequence length="518" mass="58948">MSAFGLTFDSSSEEKAKVCDRCIRTSKYINEIPFFENVSMPDLSAYDQEIFLAISEVNSTNWHQFEFAGMPIGKMAAYEFLLNNKIASLEIPEKLFPAYLSSLRYSMGILFFSQVYLAEHAFDTVIVYNRIYSVNNVFCRVAESLGIPTYTLHAAGSSDNHYSKFSLYRDDLQALTINNSAEWAVTKQIALNKQESKLVVNHFRGLLSATSPWVYSSKFKGSPSLELRERMKIPINNKVLLLTTSSADEIFAIKLIGIDPIRTNLPVIFKSQLDWIESVCKYVSSRDDLSVIVRIHPREFPNKRESIESSNGKKILDLLEKISGPNIYVNLPGDNISLYDLAKTTNLLLTGNSSAGAELAVLEIPILCHERRNLTAFPEDLAFWATTKQEYFELIPKLLILEKAPKQAILATRWISFKSSRVARPTRLSKESFLLLVESSLRRPAVKYDAKVPKSWIRFIYRILFWSLNFKDNSEFNLVVERNLPGLHVLAETPTIDSKLLSESDVIQKIKKLLKYSN</sequence>